<accession>A0ABS0F645</accession>
<proteinExistence type="predicted"/>
<dbReference type="EMBL" id="JADPKZ010000047">
    <property type="protein sequence ID" value="MBF8378737.1"/>
    <property type="molecule type" value="Genomic_DNA"/>
</dbReference>
<keyword evidence="1" id="KW-0645">Protease</keyword>
<keyword evidence="4" id="KW-0862">Zinc</keyword>
<dbReference type="PANTHER" id="PTHR34858">
    <property type="entry name" value="CYSO-CYSTEINE PEPTIDASE"/>
    <property type="match status" value="1"/>
</dbReference>
<keyword evidence="2" id="KW-0479">Metal-binding</keyword>
<evidence type="ECO:0000313" key="7">
    <source>
        <dbReference type="EMBL" id="MBF8378737.1"/>
    </source>
</evidence>
<gene>
    <name evidence="7" type="ORF">IW967_12815</name>
</gene>
<evidence type="ECO:0000256" key="2">
    <source>
        <dbReference type="ARBA" id="ARBA00022723"/>
    </source>
</evidence>
<dbReference type="Gene3D" id="3.40.140.10">
    <property type="entry name" value="Cytidine Deaminase, domain 2"/>
    <property type="match status" value="1"/>
</dbReference>
<sequence>MDPFSYPGPLGVRDSKTGGLDDRLARITTRRGVTLWVNVSSSLPGQLRAALRAHAIQCLPHECVGLIVISGNRWWAMALPAKVSTKGFAIEPTVWARTLENLERHHVEIWATYHSHPSGRLQPSGRDHVLWWTSERLLLLAPEGERIAIAQYEWRP</sequence>
<evidence type="ECO:0000256" key="5">
    <source>
        <dbReference type="ARBA" id="ARBA00023049"/>
    </source>
</evidence>
<comment type="caution">
    <text evidence="7">The sequence shown here is derived from an EMBL/GenBank/DDBJ whole genome shotgun (WGS) entry which is preliminary data.</text>
</comment>
<organism evidence="7 8">
    <name type="scientific">Alicyclobacillus mali</name>
    <name type="common">ex Roth et al. 2021</name>
    <dbReference type="NCBI Taxonomy" id="1123961"/>
    <lineage>
        <taxon>Bacteria</taxon>
        <taxon>Bacillati</taxon>
        <taxon>Bacillota</taxon>
        <taxon>Bacilli</taxon>
        <taxon>Bacillales</taxon>
        <taxon>Alicyclobacillaceae</taxon>
        <taxon>Alicyclobacillus</taxon>
    </lineage>
</organism>
<reference evidence="7 8" key="1">
    <citation type="submission" date="2020-11" db="EMBL/GenBank/DDBJ databases">
        <title>Genomic insight of Alicyclobacillus mali FL 18 reveals a new arsenic-resistant strain, with potential in environmental biotechnology.</title>
        <authorList>
            <person name="Fiorentino G."/>
            <person name="Gallo G."/>
            <person name="Aulitto M."/>
        </authorList>
    </citation>
    <scope>NUCLEOTIDE SEQUENCE [LARGE SCALE GENOMIC DNA]</scope>
    <source>
        <strain evidence="7 8">FL 18</strain>
    </source>
</reference>
<evidence type="ECO:0000256" key="1">
    <source>
        <dbReference type="ARBA" id="ARBA00022670"/>
    </source>
</evidence>
<keyword evidence="8" id="KW-1185">Reference proteome</keyword>
<dbReference type="PANTHER" id="PTHR34858:SF1">
    <property type="entry name" value="CYSO-CYSTEINE PEPTIDASE"/>
    <property type="match status" value="1"/>
</dbReference>
<dbReference type="RefSeq" id="WP_195868153.1">
    <property type="nucleotide sequence ID" value="NZ_JAIMBV010000029.1"/>
</dbReference>
<dbReference type="Proteomes" id="UP000642910">
    <property type="component" value="Unassembled WGS sequence"/>
</dbReference>
<evidence type="ECO:0000256" key="3">
    <source>
        <dbReference type="ARBA" id="ARBA00022801"/>
    </source>
</evidence>
<evidence type="ECO:0000256" key="4">
    <source>
        <dbReference type="ARBA" id="ARBA00022833"/>
    </source>
</evidence>
<dbReference type="SUPFAM" id="SSF102712">
    <property type="entry name" value="JAB1/MPN domain"/>
    <property type="match status" value="1"/>
</dbReference>
<keyword evidence="3" id="KW-0378">Hydrolase</keyword>
<protein>
    <submittedName>
        <fullName evidence="7">Mov34/MPN/PAD-1 family protein</fullName>
    </submittedName>
</protein>
<name>A0ABS0F645_9BACL</name>
<feature type="domain" description="JAB" evidence="6">
    <location>
        <begin position="46"/>
        <end position="142"/>
    </location>
</feature>
<dbReference type="Pfam" id="PF14464">
    <property type="entry name" value="Prok-JAB"/>
    <property type="match status" value="1"/>
</dbReference>
<dbReference type="InterPro" id="IPR051929">
    <property type="entry name" value="VirAsm_ModProt"/>
</dbReference>
<evidence type="ECO:0000313" key="8">
    <source>
        <dbReference type="Proteomes" id="UP000642910"/>
    </source>
</evidence>
<keyword evidence="5" id="KW-0482">Metalloprotease</keyword>
<dbReference type="InterPro" id="IPR028090">
    <property type="entry name" value="JAB_dom_prok"/>
</dbReference>
<evidence type="ECO:0000259" key="6">
    <source>
        <dbReference type="Pfam" id="PF14464"/>
    </source>
</evidence>